<gene>
    <name evidence="9" type="ORF">QVD17_21984</name>
</gene>
<keyword evidence="3" id="KW-0964">Secreted</keyword>
<dbReference type="EMBL" id="JAUHHV010000006">
    <property type="protein sequence ID" value="KAK1420412.1"/>
    <property type="molecule type" value="Genomic_DNA"/>
</dbReference>
<keyword evidence="7" id="KW-0379">Hydroxylation</keyword>
<evidence type="ECO:0000313" key="10">
    <source>
        <dbReference type="Proteomes" id="UP001229421"/>
    </source>
</evidence>
<organism evidence="9 10">
    <name type="scientific">Tagetes erecta</name>
    <name type="common">African marigold</name>
    <dbReference type="NCBI Taxonomy" id="13708"/>
    <lineage>
        <taxon>Eukaryota</taxon>
        <taxon>Viridiplantae</taxon>
        <taxon>Streptophyta</taxon>
        <taxon>Embryophyta</taxon>
        <taxon>Tracheophyta</taxon>
        <taxon>Spermatophyta</taxon>
        <taxon>Magnoliopsida</taxon>
        <taxon>eudicotyledons</taxon>
        <taxon>Gunneridae</taxon>
        <taxon>Pentapetalae</taxon>
        <taxon>asterids</taxon>
        <taxon>campanulids</taxon>
        <taxon>Asterales</taxon>
        <taxon>Asteraceae</taxon>
        <taxon>Asteroideae</taxon>
        <taxon>Heliantheae alliance</taxon>
        <taxon>Tageteae</taxon>
        <taxon>Tagetes</taxon>
    </lineage>
</organism>
<dbReference type="Proteomes" id="UP001229421">
    <property type="component" value="Unassembled WGS sequence"/>
</dbReference>
<evidence type="ECO:0000256" key="2">
    <source>
        <dbReference type="ARBA" id="ARBA00005416"/>
    </source>
</evidence>
<dbReference type="PANTHER" id="PTHR36016">
    <property type="entry name" value="CLAVATA3/ESR (CLE)-RELATED PROTEIN 7"/>
    <property type="match status" value="1"/>
</dbReference>
<keyword evidence="6" id="KW-0325">Glycoprotein</keyword>
<keyword evidence="10" id="KW-1185">Reference proteome</keyword>
<proteinExistence type="inferred from homology"/>
<evidence type="ECO:0000256" key="6">
    <source>
        <dbReference type="ARBA" id="ARBA00023180"/>
    </source>
</evidence>
<accession>A0AAD8KCI7</accession>
<evidence type="ECO:0000256" key="8">
    <source>
        <dbReference type="SAM" id="SignalP"/>
    </source>
</evidence>
<dbReference type="GO" id="GO:0030154">
    <property type="term" value="P:cell differentiation"/>
    <property type="evidence" value="ECO:0007669"/>
    <property type="project" value="UniProtKB-KW"/>
</dbReference>
<evidence type="ECO:0000256" key="5">
    <source>
        <dbReference type="ARBA" id="ARBA00022782"/>
    </source>
</evidence>
<feature type="chain" id="PRO_5042146007" evidence="8">
    <location>
        <begin position="23"/>
        <end position="80"/>
    </location>
</feature>
<evidence type="ECO:0000313" key="9">
    <source>
        <dbReference type="EMBL" id="KAK1420412.1"/>
    </source>
</evidence>
<evidence type="ECO:0000256" key="1">
    <source>
        <dbReference type="ARBA" id="ARBA00004239"/>
    </source>
</evidence>
<evidence type="ECO:0000256" key="7">
    <source>
        <dbReference type="ARBA" id="ARBA00023278"/>
    </source>
</evidence>
<comment type="similarity">
    <text evidence="2">Belongs to the CLV3/ESR signal peptide family.</text>
</comment>
<sequence>MATSKLISVCILLLLLIANVSGLETTSSYRGVRSMEKGVFNSRQFLNDLVLEFSKMNNYSERKLIDTNRVAPGGPDGQHH</sequence>
<evidence type="ECO:0000256" key="3">
    <source>
        <dbReference type="ARBA" id="ARBA00022525"/>
    </source>
</evidence>
<dbReference type="AlphaFoldDB" id="A0AAD8KCI7"/>
<reference evidence="9" key="1">
    <citation type="journal article" date="2023" name="bioRxiv">
        <title>Improved chromosome-level genome assembly for marigold (Tagetes erecta).</title>
        <authorList>
            <person name="Jiang F."/>
            <person name="Yuan L."/>
            <person name="Wang S."/>
            <person name="Wang H."/>
            <person name="Xu D."/>
            <person name="Wang A."/>
            <person name="Fan W."/>
        </authorList>
    </citation>
    <scope>NUCLEOTIDE SEQUENCE</scope>
    <source>
        <strain evidence="9">WSJ</strain>
        <tissue evidence="9">Leaf</tissue>
    </source>
</reference>
<keyword evidence="4 8" id="KW-0732">Signal</keyword>
<protein>
    <submittedName>
        <fullName evidence="9">Uncharacterized protein</fullName>
    </submittedName>
</protein>
<feature type="signal peptide" evidence="8">
    <location>
        <begin position="1"/>
        <end position="22"/>
    </location>
</feature>
<dbReference type="InterPro" id="IPR039617">
    <property type="entry name" value="CLAVATA3-CLE"/>
</dbReference>
<dbReference type="PANTHER" id="PTHR36016:SF10">
    <property type="entry name" value="CLAVATA3_ESR (CLE)-RELATED PROTEIN 6-LIKE"/>
    <property type="match status" value="1"/>
</dbReference>
<comment type="caution">
    <text evidence="9">The sequence shown here is derived from an EMBL/GenBank/DDBJ whole genome shotgun (WGS) entry which is preliminary data.</text>
</comment>
<evidence type="ECO:0000256" key="4">
    <source>
        <dbReference type="ARBA" id="ARBA00022729"/>
    </source>
</evidence>
<comment type="subcellular location">
    <subcellularLocation>
        <location evidence="1">Secreted</location>
        <location evidence="1">Extracellular space</location>
    </subcellularLocation>
</comment>
<name>A0AAD8KCI7_TARER</name>
<keyword evidence="5" id="KW-0221">Differentiation</keyword>
<dbReference type="GO" id="GO:0005576">
    <property type="term" value="C:extracellular region"/>
    <property type="evidence" value="ECO:0007669"/>
    <property type="project" value="UniProtKB-SubCell"/>
</dbReference>